<dbReference type="InterPro" id="IPR021514">
    <property type="entry name" value="DUF3176"/>
</dbReference>
<keyword evidence="2" id="KW-1133">Transmembrane helix</keyword>
<keyword evidence="2" id="KW-0812">Transmembrane</keyword>
<dbReference type="PANTHER" id="PTHR37576:SF2">
    <property type="entry name" value="DEFECT AT LOW TEMPERATURE PROTEIN 1"/>
    <property type="match status" value="1"/>
</dbReference>
<feature type="transmembrane region" description="Helical" evidence="2">
    <location>
        <begin position="92"/>
        <end position="116"/>
    </location>
</feature>
<reference evidence="3" key="2">
    <citation type="submission" date="2023-06" db="EMBL/GenBank/DDBJ databases">
        <authorList>
            <consortium name="Lawrence Berkeley National Laboratory"/>
            <person name="Mondo S.J."/>
            <person name="Hensen N."/>
            <person name="Bonometti L."/>
            <person name="Westerberg I."/>
            <person name="Brannstrom I.O."/>
            <person name="Guillou S."/>
            <person name="Cros-Aarteil S."/>
            <person name="Calhoun S."/>
            <person name="Haridas S."/>
            <person name="Kuo A."/>
            <person name="Pangilinan J."/>
            <person name="Riley R."/>
            <person name="Labutti K."/>
            <person name="Andreopoulos B."/>
            <person name="Lipzen A."/>
            <person name="Chen C."/>
            <person name="Yanf M."/>
            <person name="Daum C."/>
            <person name="Ng V."/>
            <person name="Clum A."/>
            <person name="Steindorff A."/>
            <person name="Ohm R."/>
            <person name="Martin F."/>
            <person name="Silar P."/>
            <person name="Natvig D."/>
            <person name="Lalanne C."/>
            <person name="Gautier V."/>
            <person name="Ament-Velasquez S.L."/>
            <person name="Kruys A."/>
            <person name="Hutchinson M.I."/>
            <person name="Powell A.J."/>
            <person name="Barry K."/>
            <person name="Miller A.N."/>
            <person name="Grigoriev I.V."/>
            <person name="Debuchy R."/>
            <person name="Gladieux P."/>
            <person name="Thoren M.H."/>
            <person name="Johannesson H."/>
        </authorList>
    </citation>
    <scope>NUCLEOTIDE SEQUENCE</scope>
    <source>
        <strain evidence="3">CBS 626.80</strain>
    </source>
</reference>
<evidence type="ECO:0000256" key="2">
    <source>
        <dbReference type="SAM" id="Phobius"/>
    </source>
</evidence>
<keyword evidence="4" id="KW-1185">Reference proteome</keyword>
<gene>
    <name evidence="3" type="ORF">QBC32DRAFT_94088</name>
</gene>
<accession>A0AAN6NLU4</accession>
<organism evidence="3 4">
    <name type="scientific">Pseudoneurospora amorphoporcata</name>
    <dbReference type="NCBI Taxonomy" id="241081"/>
    <lineage>
        <taxon>Eukaryota</taxon>
        <taxon>Fungi</taxon>
        <taxon>Dikarya</taxon>
        <taxon>Ascomycota</taxon>
        <taxon>Pezizomycotina</taxon>
        <taxon>Sordariomycetes</taxon>
        <taxon>Sordariomycetidae</taxon>
        <taxon>Sordariales</taxon>
        <taxon>Sordariaceae</taxon>
        <taxon>Pseudoneurospora</taxon>
    </lineage>
</organism>
<comment type="caution">
    <text evidence="3">The sequence shown here is derived from an EMBL/GenBank/DDBJ whole genome shotgun (WGS) entry which is preliminary data.</text>
</comment>
<dbReference type="Pfam" id="PF11374">
    <property type="entry name" value="DUF3176"/>
    <property type="match status" value="1"/>
</dbReference>
<evidence type="ECO:0000313" key="4">
    <source>
        <dbReference type="Proteomes" id="UP001303222"/>
    </source>
</evidence>
<dbReference type="Proteomes" id="UP001303222">
    <property type="component" value="Unassembled WGS sequence"/>
</dbReference>
<feature type="transmembrane region" description="Helical" evidence="2">
    <location>
        <begin position="50"/>
        <end position="72"/>
    </location>
</feature>
<keyword evidence="2" id="KW-0472">Membrane</keyword>
<dbReference type="AlphaFoldDB" id="A0AAN6NLU4"/>
<reference evidence="3" key="1">
    <citation type="journal article" date="2023" name="Mol. Phylogenet. Evol.">
        <title>Genome-scale phylogeny and comparative genomics of the fungal order Sordariales.</title>
        <authorList>
            <person name="Hensen N."/>
            <person name="Bonometti L."/>
            <person name="Westerberg I."/>
            <person name="Brannstrom I.O."/>
            <person name="Guillou S."/>
            <person name="Cros-Aarteil S."/>
            <person name="Calhoun S."/>
            <person name="Haridas S."/>
            <person name="Kuo A."/>
            <person name="Mondo S."/>
            <person name="Pangilinan J."/>
            <person name="Riley R."/>
            <person name="LaButti K."/>
            <person name="Andreopoulos B."/>
            <person name="Lipzen A."/>
            <person name="Chen C."/>
            <person name="Yan M."/>
            <person name="Daum C."/>
            <person name="Ng V."/>
            <person name="Clum A."/>
            <person name="Steindorff A."/>
            <person name="Ohm R.A."/>
            <person name="Martin F."/>
            <person name="Silar P."/>
            <person name="Natvig D.O."/>
            <person name="Lalanne C."/>
            <person name="Gautier V."/>
            <person name="Ament-Velasquez S.L."/>
            <person name="Kruys A."/>
            <person name="Hutchinson M.I."/>
            <person name="Powell A.J."/>
            <person name="Barry K."/>
            <person name="Miller A.N."/>
            <person name="Grigoriev I.V."/>
            <person name="Debuchy R."/>
            <person name="Gladieux P."/>
            <person name="Hiltunen Thoren M."/>
            <person name="Johannesson H."/>
        </authorList>
    </citation>
    <scope>NUCLEOTIDE SEQUENCE</scope>
    <source>
        <strain evidence="3">CBS 626.80</strain>
    </source>
</reference>
<dbReference type="PANTHER" id="PTHR37576">
    <property type="entry name" value="DEFECT AT LOW TEMPERATURE PROTEIN 1"/>
    <property type="match status" value="1"/>
</dbReference>
<evidence type="ECO:0000256" key="1">
    <source>
        <dbReference type="SAM" id="MobiDB-lite"/>
    </source>
</evidence>
<proteinExistence type="predicted"/>
<sequence length="148" mass="15853">MEASSETLLLRGSEQQPDRVDDTPKPDTAQLARDHARLPWKPGFLRRFPFYGILPLLLSILCTGAATAVILLSNGKRVDEWSGFMQPGVLLAYTSTIANSLMGIAFAEAAVISFWTKAAAEPMPVKSAGQSIPPGRSAAVVLLVPCTD</sequence>
<dbReference type="EMBL" id="MU859387">
    <property type="protein sequence ID" value="KAK3947216.1"/>
    <property type="molecule type" value="Genomic_DNA"/>
</dbReference>
<evidence type="ECO:0000313" key="3">
    <source>
        <dbReference type="EMBL" id="KAK3947216.1"/>
    </source>
</evidence>
<feature type="region of interest" description="Disordered" evidence="1">
    <location>
        <begin position="1"/>
        <end position="32"/>
    </location>
</feature>
<protein>
    <submittedName>
        <fullName evidence="3">Uncharacterized protein</fullName>
    </submittedName>
</protein>
<feature type="compositionally biased region" description="Basic and acidic residues" evidence="1">
    <location>
        <begin position="16"/>
        <end position="25"/>
    </location>
</feature>
<name>A0AAN6NLU4_9PEZI</name>